<dbReference type="EMBL" id="JASJQH010007278">
    <property type="protein sequence ID" value="KAK9711507.1"/>
    <property type="molecule type" value="Genomic_DNA"/>
</dbReference>
<dbReference type="PANTHER" id="PTHR43708">
    <property type="entry name" value="CONSERVED EXPRESSED OXIDOREDUCTASE (EUROFUNG)"/>
    <property type="match status" value="1"/>
</dbReference>
<evidence type="ECO:0000313" key="5">
    <source>
        <dbReference type="EMBL" id="KAK9711507.1"/>
    </source>
</evidence>
<gene>
    <name evidence="5" type="ORF">K7432_007805</name>
</gene>
<dbReference type="Gene3D" id="3.40.50.720">
    <property type="entry name" value="NAD(P)-binding Rossmann-like Domain"/>
    <property type="match status" value="1"/>
</dbReference>
<comment type="caution">
    <text evidence="5">The sequence shown here is derived from an EMBL/GenBank/DDBJ whole genome shotgun (WGS) entry which is preliminary data.</text>
</comment>
<dbReference type="PANTHER" id="PTHR43708:SF5">
    <property type="entry name" value="CONSERVED EXPRESSED OXIDOREDUCTASE (EUROFUNG)-RELATED"/>
    <property type="match status" value="1"/>
</dbReference>
<reference evidence="5 6" key="1">
    <citation type="submission" date="2023-04" db="EMBL/GenBank/DDBJ databases">
        <title>Genome of Basidiobolus ranarum AG-B5.</title>
        <authorList>
            <person name="Stajich J.E."/>
            <person name="Carter-House D."/>
            <person name="Gryganskyi A."/>
        </authorList>
    </citation>
    <scope>NUCLEOTIDE SEQUENCE [LARGE SCALE GENOMIC DNA]</scope>
    <source>
        <strain evidence="5 6">AG-B5</strain>
    </source>
</reference>
<evidence type="ECO:0000313" key="6">
    <source>
        <dbReference type="Proteomes" id="UP001479436"/>
    </source>
</evidence>
<evidence type="ECO:0000256" key="2">
    <source>
        <dbReference type="ARBA" id="ARBA00023002"/>
    </source>
</evidence>
<proteinExistence type="inferred from homology"/>
<evidence type="ECO:0000259" key="3">
    <source>
        <dbReference type="Pfam" id="PF01408"/>
    </source>
</evidence>
<dbReference type="Proteomes" id="UP001479436">
    <property type="component" value="Unassembled WGS sequence"/>
</dbReference>
<name>A0ABR2VZL7_9FUNG</name>
<evidence type="ECO:0008006" key="7">
    <source>
        <dbReference type="Google" id="ProtNLM"/>
    </source>
</evidence>
<feature type="domain" description="Gfo/Idh/MocA-like oxidoreductase N-terminal" evidence="3">
    <location>
        <begin position="7"/>
        <end position="120"/>
    </location>
</feature>
<feature type="domain" description="Gfo/Idh/MocA-like oxidoreductase C-terminal" evidence="4">
    <location>
        <begin position="138"/>
        <end position="351"/>
    </location>
</feature>
<dbReference type="InterPro" id="IPR000683">
    <property type="entry name" value="Gfo/Idh/MocA-like_OxRdtase_N"/>
</dbReference>
<accession>A0ABR2VZL7</accession>
<dbReference type="InterPro" id="IPR004104">
    <property type="entry name" value="Gfo/Idh/MocA-like_OxRdtase_C"/>
</dbReference>
<dbReference type="Gene3D" id="3.30.360.10">
    <property type="entry name" value="Dihydrodipicolinate Reductase, domain 2"/>
    <property type="match status" value="1"/>
</dbReference>
<sequence length="356" mass="39830">MSQPTALKVGVIGFGLSATAFHIPFITTSPSFKFVSVLRRQAGALEAFPEVKVYNDQEEFFKQDIDLVIITSPNTYHYSYAEAALKQGKHVIVEKPFTVTSEEGEKLISLAKEKNLVLSVFQNRRWDGDFLTIQKIFEEKKLGRVVDYESHFDRFRNKLKGNAWREEDQPGSGVLFDLAPHLFDQAFVLFGKPKYLSADIRNQRGLGNTDDYFELRLDYEDGLRVILKAGMLVADKGPHFTIHGTEGSFVKYGLDPQEDALRAGKNPANVPAGTWGTEPESLWGKLTTAGPDSSLNETRVPTLPGNYQGFFENVAETIRSGDHSKLIVKPEQAILSIKAIELARVSNEKRAAVLFQ</sequence>
<dbReference type="Pfam" id="PF02894">
    <property type="entry name" value="GFO_IDH_MocA_C"/>
    <property type="match status" value="1"/>
</dbReference>
<evidence type="ECO:0000256" key="1">
    <source>
        <dbReference type="ARBA" id="ARBA00010928"/>
    </source>
</evidence>
<protein>
    <recommendedName>
        <fullName evidence="7">Oxidoreductase</fullName>
    </recommendedName>
</protein>
<comment type="similarity">
    <text evidence="1">Belongs to the Gfo/Idh/MocA family.</text>
</comment>
<dbReference type="InterPro" id="IPR036291">
    <property type="entry name" value="NAD(P)-bd_dom_sf"/>
</dbReference>
<organism evidence="5 6">
    <name type="scientific">Basidiobolus ranarum</name>
    <dbReference type="NCBI Taxonomy" id="34480"/>
    <lineage>
        <taxon>Eukaryota</taxon>
        <taxon>Fungi</taxon>
        <taxon>Fungi incertae sedis</taxon>
        <taxon>Zoopagomycota</taxon>
        <taxon>Entomophthoromycotina</taxon>
        <taxon>Basidiobolomycetes</taxon>
        <taxon>Basidiobolales</taxon>
        <taxon>Basidiobolaceae</taxon>
        <taxon>Basidiobolus</taxon>
    </lineage>
</organism>
<dbReference type="SUPFAM" id="SSF51735">
    <property type="entry name" value="NAD(P)-binding Rossmann-fold domains"/>
    <property type="match status" value="1"/>
</dbReference>
<dbReference type="Pfam" id="PF01408">
    <property type="entry name" value="GFO_IDH_MocA"/>
    <property type="match status" value="1"/>
</dbReference>
<dbReference type="InterPro" id="IPR051317">
    <property type="entry name" value="Gfo/Idh/MocA_oxidoreduct"/>
</dbReference>
<keyword evidence="6" id="KW-1185">Reference proteome</keyword>
<evidence type="ECO:0000259" key="4">
    <source>
        <dbReference type="Pfam" id="PF02894"/>
    </source>
</evidence>
<keyword evidence="2" id="KW-0560">Oxidoreductase</keyword>